<dbReference type="EMBL" id="LNYX01000034">
    <property type="protein sequence ID" value="KTD61254.1"/>
    <property type="molecule type" value="Genomic_DNA"/>
</dbReference>
<dbReference type="InterPro" id="IPR011257">
    <property type="entry name" value="DNA_glycosylase"/>
</dbReference>
<dbReference type="GO" id="GO:0046872">
    <property type="term" value="F:metal ion binding"/>
    <property type="evidence" value="ECO:0007669"/>
    <property type="project" value="UniProtKB-KW"/>
</dbReference>
<sequence>MTRCDWCGNDPLYIAYHDREWGVPVTSADKLFEMLILEGMQAGLNWLTVLKKREAMREAFYSFSPERLASATDADLAVMLENPGIIRNRLKIRSVRTNARTFLRLAEQENIVDYFWQFTNGKTLQTNRQTLSEIPAVTKDSEKMAGQLKKDGFTFMGPTTCYAFMQAVGMVNDHVTSCFRWQQLT</sequence>
<gene>
    <name evidence="2" type="ORF">Lspi_2874</name>
</gene>
<dbReference type="InterPro" id="IPR052891">
    <property type="entry name" value="DNA-3mA_glycosylase"/>
</dbReference>
<keyword evidence="3" id="KW-1185">Reference proteome</keyword>
<dbReference type="Pfam" id="PF03352">
    <property type="entry name" value="Adenine_glyco"/>
    <property type="match status" value="1"/>
</dbReference>
<organism evidence="2 3">
    <name type="scientific">Legionella spiritensis</name>
    <dbReference type="NCBI Taxonomy" id="452"/>
    <lineage>
        <taxon>Bacteria</taxon>
        <taxon>Pseudomonadati</taxon>
        <taxon>Pseudomonadota</taxon>
        <taxon>Gammaproteobacteria</taxon>
        <taxon>Legionellales</taxon>
        <taxon>Legionellaceae</taxon>
        <taxon>Legionella</taxon>
    </lineage>
</organism>
<dbReference type="PANTHER" id="PTHR30037">
    <property type="entry name" value="DNA-3-METHYLADENINE GLYCOSYLASE 1"/>
    <property type="match status" value="1"/>
</dbReference>
<dbReference type="NCBIfam" id="TIGR00624">
    <property type="entry name" value="tag"/>
    <property type="match status" value="1"/>
</dbReference>
<dbReference type="PATRIC" id="fig|452.5.peg.3179"/>
<dbReference type="PANTHER" id="PTHR30037:SF4">
    <property type="entry name" value="DNA-3-METHYLADENINE GLYCOSYLASE I"/>
    <property type="match status" value="1"/>
</dbReference>
<keyword evidence="1" id="KW-0862">Zinc</keyword>
<proteinExistence type="predicted"/>
<dbReference type="SUPFAM" id="SSF48150">
    <property type="entry name" value="DNA-glycosylase"/>
    <property type="match status" value="1"/>
</dbReference>
<evidence type="ECO:0000256" key="1">
    <source>
        <dbReference type="PIRSR" id="PIRSR604597-1"/>
    </source>
</evidence>
<feature type="binding site" evidence="1">
    <location>
        <position position="178"/>
    </location>
    <ligand>
        <name>Zn(2+)</name>
        <dbReference type="ChEBI" id="CHEBI:29105"/>
    </ligand>
</feature>
<comment type="caution">
    <text evidence="2">The sequence shown here is derived from an EMBL/GenBank/DDBJ whole genome shotgun (WGS) entry which is preliminary data.</text>
</comment>
<dbReference type="GO" id="GO:0006284">
    <property type="term" value="P:base-excision repair"/>
    <property type="evidence" value="ECO:0007669"/>
    <property type="project" value="InterPro"/>
</dbReference>
<dbReference type="GO" id="GO:0008725">
    <property type="term" value="F:DNA-3-methyladenine glycosylase activity"/>
    <property type="evidence" value="ECO:0007669"/>
    <property type="project" value="InterPro"/>
</dbReference>
<dbReference type="OrthoDB" id="9807664at2"/>
<protein>
    <submittedName>
        <fullName evidence="2">3-methyladenine DNA glycosylase</fullName>
    </submittedName>
</protein>
<name>A0A0W0YXK8_LEGSP</name>
<keyword evidence="1" id="KW-0479">Metal-binding</keyword>
<accession>A0A0W0YXK8</accession>
<feature type="binding site" evidence="1">
    <location>
        <position position="4"/>
    </location>
    <ligand>
        <name>Zn(2+)</name>
        <dbReference type="ChEBI" id="CHEBI:29105"/>
    </ligand>
</feature>
<evidence type="ECO:0000313" key="2">
    <source>
        <dbReference type="EMBL" id="KTD61254.1"/>
    </source>
</evidence>
<evidence type="ECO:0000313" key="3">
    <source>
        <dbReference type="Proteomes" id="UP000054877"/>
    </source>
</evidence>
<dbReference type="STRING" id="452.Lspi_2874"/>
<dbReference type="InterPro" id="IPR005019">
    <property type="entry name" value="Adenine_glyco"/>
</dbReference>
<dbReference type="Proteomes" id="UP000054877">
    <property type="component" value="Unassembled WGS sequence"/>
</dbReference>
<dbReference type="Gene3D" id="1.10.340.30">
    <property type="entry name" value="Hypothetical protein, domain 2"/>
    <property type="match status" value="1"/>
</dbReference>
<feature type="binding site" evidence="1">
    <location>
        <position position="17"/>
    </location>
    <ligand>
        <name>Zn(2+)</name>
        <dbReference type="ChEBI" id="CHEBI:29105"/>
    </ligand>
</feature>
<dbReference type="RefSeq" id="WP_058484778.1">
    <property type="nucleotide sequence ID" value="NZ_CAAAII010000004.1"/>
</dbReference>
<feature type="binding site" evidence="1">
    <location>
        <position position="174"/>
    </location>
    <ligand>
        <name>Zn(2+)</name>
        <dbReference type="ChEBI" id="CHEBI:29105"/>
    </ligand>
</feature>
<dbReference type="InterPro" id="IPR004597">
    <property type="entry name" value="Tag"/>
</dbReference>
<reference evidence="2 3" key="1">
    <citation type="submission" date="2015-11" db="EMBL/GenBank/DDBJ databases">
        <title>Genomic analysis of 38 Legionella species identifies large and diverse effector repertoires.</title>
        <authorList>
            <person name="Burstein D."/>
            <person name="Amaro F."/>
            <person name="Zusman T."/>
            <person name="Lifshitz Z."/>
            <person name="Cohen O."/>
            <person name="Gilbert J.A."/>
            <person name="Pupko T."/>
            <person name="Shuman H.A."/>
            <person name="Segal G."/>
        </authorList>
    </citation>
    <scope>NUCLEOTIDE SEQUENCE [LARGE SCALE GENOMIC DNA]</scope>
    <source>
        <strain evidence="2 3">Mt.St.Helens-9</strain>
    </source>
</reference>
<dbReference type="AlphaFoldDB" id="A0A0W0YXK8"/>